<dbReference type="AlphaFoldDB" id="A0A7W7YDQ8"/>
<protein>
    <submittedName>
        <fullName evidence="2">Uncharacterized protein</fullName>
    </submittedName>
</protein>
<reference evidence="2 3" key="1">
    <citation type="submission" date="2020-08" db="EMBL/GenBank/DDBJ databases">
        <title>Genomic Encyclopedia of Type Strains, Phase IV (KMG-IV): sequencing the most valuable type-strain genomes for metagenomic binning, comparative biology and taxonomic classification.</title>
        <authorList>
            <person name="Goeker M."/>
        </authorList>
    </citation>
    <scope>NUCLEOTIDE SEQUENCE [LARGE SCALE GENOMIC DNA]</scope>
    <source>
        <strain evidence="2 3">DSM 12252</strain>
    </source>
</reference>
<dbReference type="EMBL" id="JACHIG010000009">
    <property type="protein sequence ID" value="MBB5034312.1"/>
    <property type="molecule type" value="Genomic_DNA"/>
</dbReference>
<feature type="region of interest" description="Disordered" evidence="1">
    <location>
        <begin position="163"/>
        <end position="219"/>
    </location>
</feature>
<dbReference type="Proteomes" id="UP000590740">
    <property type="component" value="Unassembled WGS sequence"/>
</dbReference>
<accession>A0A7W7YDQ8</accession>
<evidence type="ECO:0000313" key="3">
    <source>
        <dbReference type="Proteomes" id="UP000590740"/>
    </source>
</evidence>
<gene>
    <name evidence="2" type="ORF">HNQ65_003906</name>
</gene>
<sequence length="338" mass="37571">MIICLESSVLGGYLSNEVPGLVTGVLHLAGQNQSIRVELVGNFLRDIAGCRVDFHNPLPDANESLVGSISTLQHGYSGLMTASYRVAKLPRRKSQSGSGPSLPDPPGLKNLLFFEWFNHEHQRILIQSWHLQLRVSPPRWQLTKEEEASLLRQNRARRKHFLLGSGRNAKPADALHSPGFDDPFQPTKPGSDPFGAVKNDSAIQPPHNLPAKPQSKSMDPVTRSAALAKELRRFQSLLVFNEEVRTRPAVLRLLSTVADLAAHLIHVLCQFAEVEKDQWQFLVVDLEQSLPLFAAALNATDKLVQQHPQGADMEWLAGVQASLLNIELRMRELLGLLR</sequence>
<proteinExistence type="predicted"/>
<evidence type="ECO:0000256" key="1">
    <source>
        <dbReference type="SAM" id="MobiDB-lite"/>
    </source>
</evidence>
<dbReference type="RefSeq" id="WP_184341998.1">
    <property type="nucleotide sequence ID" value="NZ_JACHIG010000009.1"/>
</dbReference>
<evidence type="ECO:0000313" key="2">
    <source>
        <dbReference type="EMBL" id="MBB5034312.1"/>
    </source>
</evidence>
<keyword evidence="3" id="KW-1185">Reference proteome</keyword>
<organism evidence="2 3">
    <name type="scientific">Prosthecobacter vanneervenii</name>
    <dbReference type="NCBI Taxonomy" id="48466"/>
    <lineage>
        <taxon>Bacteria</taxon>
        <taxon>Pseudomonadati</taxon>
        <taxon>Verrucomicrobiota</taxon>
        <taxon>Verrucomicrobiia</taxon>
        <taxon>Verrucomicrobiales</taxon>
        <taxon>Verrucomicrobiaceae</taxon>
        <taxon>Prosthecobacter</taxon>
    </lineage>
</organism>
<name>A0A7W7YDQ8_9BACT</name>
<comment type="caution">
    <text evidence="2">The sequence shown here is derived from an EMBL/GenBank/DDBJ whole genome shotgun (WGS) entry which is preliminary data.</text>
</comment>